<dbReference type="Proteomes" id="UP000789524">
    <property type="component" value="Unassembled WGS sequence"/>
</dbReference>
<sequence length="93" mass="10002">MSRGENPLSAPKLPKLHKEGVGAVEEASQRTVIGPCFPTIMRPRPGGNSLLPIVRTYIQWSEAVVTGCRRAKFIAVSESSLSGISSFFVKSDA</sequence>
<organism evidence="2 3">
    <name type="scientific">Danaus chrysippus</name>
    <name type="common">African queen</name>
    <dbReference type="NCBI Taxonomy" id="151541"/>
    <lineage>
        <taxon>Eukaryota</taxon>
        <taxon>Metazoa</taxon>
        <taxon>Ecdysozoa</taxon>
        <taxon>Arthropoda</taxon>
        <taxon>Hexapoda</taxon>
        <taxon>Insecta</taxon>
        <taxon>Pterygota</taxon>
        <taxon>Neoptera</taxon>
        <taxon>Endopterygota</taxon>
        <taxon>Lepidoptera</taxon>
        <taxon>Glossata</taxon>
        <taxon>Ditrysia</taxon>
        <taxon>Papilionoidea</taxon>
        <taxon>Nymphalidae</taxon>
        <taxon>Danainae</taxon>
        <taxon>Danaini</taxon>
        <taxon>Danaina</taxon>
        <taxon>Danaus</taxon>
        <taxon>Anosia</taxon>
    </lineage>
</organism>
<evidence type="ECO:0000313" key="3">
    <source>
        <dbReference type="Proteomes" id="UP000789524"/>
    </source>
</evidence>
<dbReference type="EMBL" id="CAKASE010000057">
    <property type="protein sequence ID" value="CAG9566950.1"/>
    <property type="molecule type" value="Genomic_DNA"/>
</dbReference>
<proteinExistence type="predicted"/>
<name>A0A8J2W4G3_9NEOP</name>
<evidence type="ECO:0000313" key="2">
    <source>
        <dbReference type="EMBL" id="CAG9566950.1"/>
    </source>
</evidence>
<protein>
    <submittedName>
        <fullName evidence="2">(African queen) hypothetical protein</fullName>
    </submittedName>
</protein>
<reference evidence="2" key="1">
    <citation type="submission" date="2021-09" db="EMBL/GenBank/DDBJ databases">
        <authorList>
            <person name="Martin H S."/>
        </authorList>
    </citation>
    <scope>NUCLEOTIDE SEQUENCE</scope>
</reference>
<dbReference type="AlphaFoldDB" id="A0A8J2W4G3"/>
<keyword evidence="3" id="KW-1185">Reference proteome</keyword>
<feature type="region of interest" description="Disordered" evidence="1">
    <location>
        <begin position="1"/>
        <end position="24"/>
    </location>
</feature>
<evidence type="ECO:0000256" key="1">
    <source>
        <dbReference type="SAM" id="MobiDB-lite"/>
    </source>
</evidence>
<accession>A0A8J2W4G3</accession>
<gene>
    <name evidence="2" type="ORF">DCHRY22_LOCUS7511</name>
</gene>
<comment type="caution">
    <text evidence="2">The sequence shown here is derived from an EMBL/GenBank/DDBJ whole genome shotgun (WGS) entry which is preliminary data.</text>
</comment>